<protein>
    <recommendedName>
        <fullName evidence="3">Endo/exonuclease/phosphatase domain-containing protein</fullName>
    </recommendedName>
</protein>
<keyword evidence="2" id="KW-1185">Reference proteome</keyword>
<dbReference type="InterPro" id="IPR036691">
    <property type="entry name" value="Endo/exonu/phosph_ase_sf"/>
</dbReference>
<dbReference type="SUPFAM" id="SSF56219">
    <property type="entry name" value="DNase I-like"/>
    <property type="match status" value="1"/>
</dbReference>
<proteinExistence type="predicted"/>
<gene>
    <name evidence="1" type="ORF">SMTD_LOCUS5325</name>
</gene>
<dbReference type="AlphaFoldDB" id="A0A3P8BL71"/>
<dbReference type="Proteomes" id="UP000269396">
    <property type="component" value="Unassembled WGS sequence"/>
</dbReference>
<organism evidence="1 2">
    <name type="scientific">Schistosoma mattheei</name>
    <dbReference type="NCBI Taxonomy" id="31246"/>
    <lineage>
        <taxon>Eukaryota</taxon>
        <taxon>Metazoa</taxon>
        <taxon>Spiralia</taxon>
        <taxon>Lophotrochozoa</taxon>
        <taxon>Platyhelminthes</taxon>
        <taxon>Trematoda</taxon>
        <taxon>Digenea</taxon>
        <taxon>Strigeidida</taxon>
        <taxon>Schistosomatoidea</taxon>
        <taxon>Schistosomatidae</taxon>
        <taxon>Schistosoma</taxon>
    </lineage>
</organism>
<dbReference type="EMBL" id="UZAL01026976">
    <property type="protein sequence ID" value="VDP28107.1"/>
    <property type="molecule type" value="Genomic_DNA"/>
</dbReference>
<evidence type="ECO:0000313" key="1">
    <source>
        <dbReference type="EMBL" id="VDP28107.1"/>
    </source>
</evidence>
<sequence>MVIGGTIFPHKRIHKATWISPGHTTENQIDHNYINKKFRRTIEGVKTRRGPDIGSDHHLVVANLKPKLKKNWTNSNTKVQYSLPPRY</sequence>
<dbReference type="Gene3D" id="3.60.10.10">
    <property type="entry name" value="Endonuclease/exonuclease/phosphatase"/>
    <property type="match status" value="1"/>
</dbReference>
<accession>A0A3P8BL71</accession>
<reference evidence="1 2" key="1">
    <citation type="submission" date="2018-11" db="EMBL/GenBank/DDBJ databases">
        <authorList>
            <consortium name="Pathogen Informatics"/>
        </authorList>
    </citation>
    <scope>NUCLEOTIDE SEQUENCE [LARGE SCALE GENOMIC DNA]</scope>
    <source>
        <strain>Denwood</strain>
        <strain evidence="2">Zambia</strain>
    </source>
</reference>
<evidence type="ECO:0008006" key="3">
    <source>
        <dbReference type="Google" id="ProtNLM"/>
    </source>
</evidence>
<name>A0A3P8BL71_9TREM</name>
<evidence type="ECO:0000313" key="2">
    <source>
        <dbReference type="Proteomes" id="UP000269396"/>
    </source>
</evidence>